<keyword evidence="2 5" id="KW-0732">Signal</keyword>
<sequence length="493" mass="53863">MLTRSSWCAAAVALTLPSFAGAAAATPGTLSWQPCGQGECSSVEVPVDWSHPDGAKMDIAIGRLPATDPQHRIGVLFVPPGGPGASGIDTYVLGGDKIARLRRNFDIVSWDQRGVKRSGEVRCSEDLLDRAPKDFPATEQQYRALLDYNARLGADCRAHTGPVFDFVDTTSAVRDLDAIRGALGEDELSFYGASYGTQVEQQYAELFPHRVRAMVADSNMDHGMTSGGRYIETTSADLEGSFSEFADWCERTANCPLHGRDVRAVWDGLHARAEAGRLTDPATGRPLTAEALRSEALEAMYRPEERWYPFAERLKALQAGTPAASAQAAPALAQNSYQAIWCEDWNWQVRDFAELRSWRDRAAEVAPHTRLSPFFSDVTACLGWPAEVRNPQHRLSISGTPPILVVTGKYDVATPNAWNRAVAEQIPHSVLLEHDGIGHGQYYRNDCVTGRVEDYLTTLRTPPPNTHCPAAWPAEPPPAAKSAPPPRRPAHTA</sequence>
<evidence type="ECO:0000256" key="3">
    <source>
        <dbReference type="ARBA" id="ARBA00022801"/>
    </source>
</evidence>
<dbReference type="Pfam" id="PF08386">
    <property type="entry name" value="Abhydrolase_4"/>
    <property type="match status" value="1"/>
</dbReference>
<dbReference type="InterPro" id="IPR051601">
    <property type="entry name" value="Serine_prot/Carboxylest_S33"/>
</dbReference>
<keyword evidence="8" id="KW-1185">Reference proteome</keyword>
<evidence type="ECO:0000259" key="6">
    <source>
        <dbReference type="Pfam" id="PF08386"/>
    </source>
</evidence>
<dbReference type="Proteomes" id="UP001597018">
    <property type="component" value="Unassembled WGS sequence"/>
</dbReference>
<dbReference type="GO" id="GO:0016787">
    <property type="term" value="F:hydrolase activity"/>
    <property type="evidence" value="ECO:0007669"/>
    <property type="project" value="UniProtKB-KW"/>
</dbReference>
<feature type="signal peptide" evidence="5">
    <location>
        <begin position="1"/>
        <end position="20"/>
    </location>
</feature>
<evidence type="ECO:0000313" key="8">
    <source>
        <dbReference type="Proteomes" id="UP001597018"/>
    </source>
</evidence>
<feature type="chain" id="PRO_5045929191" evidence="5">
    <location>
        <begin position="21"/>
        <end position="493"/>
    </location>
</feature>
<keyword evidence="3 7" id="KW-0378">Hydrolase</keyword>
<dbReference type="PANTHER" id="PTHR43248">
    <property type="entry name" value="2-SUCCINYL-6-HYDROXY-2,4-CYCLOHEXADIENE-1-CARBOXYLATE SYNTHASE"/>
    <property type="match status" value="1"/>
</dbReference>
<feature type="domain" description="Peptidase S33 tripeptidyl aminopeptidase-like C-terminal" evidence="6">
    <location>
        <begin position="377"/>
        <end position="468"/>
    </location>
</feature>
<feature type="region of interest" description="Disordered" evidence="4">
    <location>
        <begin position="466"/>
        <end position="493"/>
    </location>
</feature>
<dbReference type="InterPro" id="IPR013595">
    <property type="entry name" value="Pept_S33_TAP-like_C"/>
</dbReference>
<dbReference type="SUPFAM" id="SSF53474">
    <property type="entry name" value="alpha/beta-Hydrolases"/>
    <property type="match status" value="1"/>
</dbReference>
<evidence type="ECO:0000313" key="7">
    <source>
        <dbReference type="EMBL" id="MFD0918739.1"/>
    </source>
</evidence>
<evidence type="ECO:0000256" key="4">
    <source>
        <dbReference type="SAM" id="MobiDB-lite"/>
    </source>
</evidence>
<evidence type="ECO:0000256" key="5">
    <source>
        <dbReference type="SAM" id="SignalP"/>
    </source>
</evidence>
<dbReference type="InterPro" id="IPR029058">
    <property type="entry name" value="AB_hydrolase_fold"/>
</dbReference>
<accession>A0ABW3FLA3</accession>
<name>A0ABW3FLA3_9PSEU</name>
<dbReference type="RefSeq" id="WP_345600544.1">
    <property type="nucleotide sequence ID" value="NZ_BAABLT010000007.1"/>
</dbReference>
<feature type="compositionally biased region" description="Pro residues" evidence="4">
    <location>
        <begin position="474"/>
        <end position="487"/>
    </location>
</feature>
<organism evidence="7 8">
    <name type="scientific">Saccharopolyspora rosea</name>
    <dbReference type="NCBI Taxonomy" id="524884"/>
    <lineage>
        <taxon>Bacteria</taxon>
        <taxon>Bacillati</taxon>
        <taxon>Actinomycetota</taxon>
        <taxon>Actinomycetes</taxon>
        <taxon>Pseudonocardiales</taxon>
        <taxon>Pseudonocardiaceae</taxon>
        <taxon>Saccharopolyspora</taxon>
    </lineage>
</organism>
<proteinExistence type="inferred from homology"/>
<dbReference type="EMBL" id="JBHTIW010000001">
    <property type="protein sequence ID" value="MFD0918739.1"/>
    <property type="molecule type" value="Genomic_DNA"/>
</dbReference>
<protein>
    <submittedName>
        <fullName evidence="7">Alpha/beta hydrolase</fullName>
    </submittedName>
</protein>
<dbReference type="Gene3D" id="3.40.50.1820">
    <property type="entry name" value="alpha/beta hydrolase"/>
    <property type="match status" value="1"/>
</dbReference>
<gene>
    <name evidence="7" type="ORF">ACFQ16_03195</name>
</gene>
<comment type="similarity">
    <text evidence="1">Belongs to the peptidase S33 family.</text>
</comment>
<evidence type="ECO:0000256" key="1">
    <source>
        <dbReference type="ARBA" id="ARBA00010088"/>
    </source>
</evidence>
<comment type="caution">
    <text evidence="7">The sequence shown here is derived from an EMBL/GenBank/DDBJ whole genome shotgun (WGS) entry which is preliminary data.</text>
</comment>
<evidence type="ECO:0000256" key="2">
    <source>
        <dbReference type="ARBA" id="ARBA00022729"/>
    </source>
</evidence>
<dbReference type="PANTHER" id="PTHR43248:SF29">
    <property type="entry name" value="TRIPEPTIDYL AMINOPEPTIDASE"/>
    <property type="match status" value="1"/>
</dbReference>
<reference evidence="8" key="1">
    <citation type="journal article" date="2019" name="Int. J. Syst. Evol. Microbiol.">
        <title>The Global Catalogue of Microorganisms (GCM) 10K type strain sequencing project: providing services to taxonomists for standard genome sequencing and annotation.</title>
        <authorList>
            <consortium name="The Broad Institute Genomics Platform"/>
            <consortium name="The Broad Institute Genome Sequencing Center for Infectious Disease"/>
            <person name="Wu L."/>
            <person name="Ma J."/>
        </authorList>
    </citation>
    <scope>NUCLEOTIDE SEQUENCE [LARGE SCALE GENOMIC DNA]</scope>
    <source>
        <strain evidence="8">CCUG 56401</strain>
    </source>
</reference>